<dbReference type="EMBL" id="JACCBH010000001">
    <property type="protein sequence ID" value="NYD55238.1"/>
    <property type="molecule type" value="Genomic_DNA"/>
</dbReference>
<evidence type="ECO:0000313" key="3">
    <source>
        <dbReference type="Proteomes" id="UP000552045"/>
    </source>
</evidence>
<accession>A0A7Y9JP50</accession>
<comment type="caution">
    <text evidence="2">The sequence shown here is derived from an EMBL/GenBank/DDBJ whole genome shotgun (WGS) entry which is preliminary data.</text>
</comment>
<feature type="region of interest" description="Disordered" evidence="1">
    <location>
        <begin position="1"/>
        <end position="29"/>
    </location>
</feature>
<proteinExistence type="predicted"/>
<evidence type="ECO:0000313" key="2">
    <source>
        <dbReference type="EMBL" id="NYD55238.1"/>
    </source>
</evidence>
<protein>
    <submittedName>
        <fullName evidence="2">Uncharacterized protein</fullName>
    </submittedName>
</protein>
<organism evidence="2 3">
    <name type="scientific">Microbacterium pseudoresistens</name>
    <dbReference type="NCBI Taxonomy" id="640634"/>
    <lineage>
        <taxon>Bacteria</taxon>
        <taxon>Bacillati</taxon>
        <taxon>Actinomycetota</taxon>
        <taxon>Actinomycetes</taxon>
        <taxon>Micrococcales</taxon>
        <taxon>Microbacteriaceae</taxon>
        <taxon>Microbacterium</taxon>
    </lineage>
</organism>
<sequence length="97" mass="11385">MNTTLPARQENSWKHLALSQPPEGTRPLSIELPRDEDLRRLSLAERLSLRLALRLLRHARDNADLAARHHRDTERERLLAEYEAQRLRYASPLTTLR</sequence>
<reference evidence="2 3" key="1">
    <citation type="submission" date="2020-07" db="EMBL/GenBank/DDBJ databases">
        <title>Sequencing the genomes of 1000 actinobacteria strains.</title>
        <authorList>
            <person name="Klenk H.-P."/>
        </authorList>
    </citation>
    <scope>NUCLEOTIDE SEQUENCE [LARGE SCALE GENOMIC DNA]</scope>
    <source>
        <strain evidence="2 3">DSM 22185</strain>
    </source>
</reference>
<gene>
    <name evidence="2" type="ORF">BKA02_002293</name>
</gene>
<name>A0A7Y9JP50_9MICO</name>
<dbReference type="RefSeq" id="WP_179434180.1">
    <property type="nucleotide sequence ID" value="NZ_BAABLC010000006.1"/>
</dbReference>
<evidence type="ECO:0000256" key="1">
    <source>
        <dbReference type="SAM" id="MobiDB-lite"/>
    </source>
</evidence>
<feature type="compositionally biased region" description="Polar residues" evidence="1">
    <location>
        <begin position="1"/>
        <end position="10"/>
    </location>
</feature>
<keyword evidence="3" id="KW-1185">Reference proteome</keyword>
<dbReference type="Proteomes" id="UP000552045">
    <property type="component" value="Unassembled WGS sequence"/>
</dbReference>
<dbReference type="AlphaFoldDB" id="A0A7Y9JP50"/>